<dbReference type="GO" id="GO:0044341">
    <property type="term" value="P:sodium-dependent phosphate transport"/>
    <property type="evidence" value="ECO:0007669"/>
    <property type="project" value="InterPro"/>
</dbReference>
<name>A0A1G7CTD6_9BACL</name>
<proteinExistence type="predicted"/>
<dbReference type="PANTHER" id="PTHR10010">
    <property type="entry name" value="SOLUTE CARRIER FAMILY 34 SODIUM PHOSPHATE , MEMBER 2-RELATED"/>
    <property type="match status" value="1"/>
</dbReference>
<evidence type="ECO:0000313" key="9">
    <source>
        <dbReference type="Proteomes" id="UP000198823"/>
    </source>
</evidence>
<dbReference type="AlphaFoldDB" id="A0A1G7CTD6"/>
<accession>A0A1G7CTD6</accession>
<dbReference type="Proteomes" id="UP000198823">
    <property type="component" value="Unassembled WGS sequence"/>
</dbReference>
<dbReference type="STRING" id="426756.SAMN04488126_108114"/>
<dbReference type="PANTHER" id="PTHR10010:SF46">
    <property type="entry name" value="SODIUM-DEPENDENT PHOSPHATE TRANSPORT PROTEIN 2B"/>
    <property type="match status" value="1"/>
</dbReference>
<sequence length="549" mass="60003">MGLNELVEINWTEMLFQFIGGLGIFLFSINFMGDALQKAAGDRLRDILDRFTTNPFMGVLVGIIVTVLIQSSSGTTVIVVGLVSAGFMKLRQAIGVIMGANIGTTVTAFIIGFDVGAYALPIMGLGAFLLFFFRKDKIKNLGEVIFGFGGLFLGLELMSGGMKPLRELPAFIDMTVAMSEHSVLGVVVGTVFTLIVQSSSATVGILQGLYAEQLIDLRAALPVLFGDNIGTTITAILASLGASVAARRAAATHVLFNVAGTIVFMIFLVPFTAYVSWLSSALGLEPKMQIAFAHGSFNVANTILQFPLIGAWAFVVTKLIPGDDVSIEFKPKHLDPSFISQSPSIAIGQAKEEILRMGEYAVRGLNETYSYLKSSNKKHSETAYQLEDAINNLDRNITDYLVKVSAEPISAIESERHVILMETVRDIERIGDHFENIIELIDYREANRVVMTEGAMADLDEMFSLTIETVERSLEALNHHDAEIAREVAEKEDLIDKMERKFRKKHIQRLNDGQCSAQAGIVFVDIVSNLERIGDHAVNIAEAILGRNI</sequence>
<dbReference type="Pfam" id="PF02690">
    <property type="entry name" value="Na_Pi_cotrans"/>
    <property type="match status" value="2"/>
</dbReference>
<dbReference type="Pfam" id="PF01895">
    <property type="entry name" value="PhoU"/>
    <property type="match status" value="2"/>
</dbReference>
<keyword evidence="5 6" id="KW-0472">Membrane</keyword>
<evidence type="ECO:0000256" key="3">
    <source>
        <dbReference type="ARBA" id="ARBA00022692"/>
    </source>
</evidence>
<feature type="transmembrane region" description="Helical" evidence="6">
    <location>
        <begin position="182"/>
        <end position="207"/>
    </location>
</feature>
<dbReference type="InterPro" id="IPR026022">
    <property type="entry name" value="PhoU_dom"/>
</dbReference>
<feature type="transmembrane region" description="Helical" evidence="6">
    <location>
        <begin position="108"/>
        <end position="132"/>
    </location>
</feature>
<feature type="domain" description="PhoU" evidence="7">
    <location>
        <begin position="459"/>
        <end position="544"/>
    </location>
</feature>
<feature type="transmembrane region" description="Helical" evidence="6">
    <location>
        <begin position="15"/>
        <end position="36"/>
    </location>
</feature>
<evidence type="ECO:0000256" key="6">
    <source>
        <dbReference type="SAM" id="Phobius"/>
    </source>
</evidence>
<feature type="transmembrane region" description="Helical" evidence="6">
    <location>
        <begin position="254"/>
        <end position="278"/>
    </location>
</feature>
<dbReference type="GO" id="GO:0005436">
    <property type="term" value="F:sodium:phosphate symporter activity"/>
    <property type="evidence" value="ECO:0007669"/>
    <property type="project" value="InterPro"/>
</dbReference>
<evidence type="ECO:0000256" key="2">
    <source>
        <dbReference type="ARBA" id="ARBA00022475"/>
    </source>
</evidence>
<dbReference type="NCBIfam" id="NF037997">
    <property type="entry name" value="Na_Pi_symport"/>
    <property type="match status" value="1"/>
</dbReference>
<dbReference type="SUPFAM" id="SSF109755">
    <property type="entry name" value="PhoU-like"/>
    <property type="match status" value="1"/>
</dbReference>
<dbReference type="NCBIfam" id="TIGR00704">
    <property type="entry name" value="NaPi_cotrn_rel"/>
    <property type="match status" value="1"/>
</dbReference>
<feature type="transmembrane region" description="Helical" evidence="6">
    <location>
        <begin position="219"/>
        <end position="242"/>
    </location>
</feature>
<protein>
    <submittedName>
        <fullName evidence="8">Phosphate:Na+ symporter</fullName>
    </submittedName>
</protein>
<dbReference type="RefSeq" id="WP_176765087.1">
    <property type="nucleotide sequence ID" value="NZ_FNAR01000008.1"/>
</dbReference>
<keyword evidence="2" id="KW-1003">Cell membrane</keyword>
<evidence type="ECO:0000256" key="4">
    <source>
        <dbReference type="ARBA" id="ARBA00022989"/>
    </source>
</evidence>
<evidence type="ECO:0000313" key="8">
    <source>
        <dbReference type="EMBL" id="SDE42578.1"/>
    </source>
</evidence>
<organism evidence="8 9">
    <name type="scientific">Bhargavaea beijingensis</name>
    <dbReference type="NCBI Taxonomy" id="426756"/>
    <lineage>
        <taxon>Bacteria</taxon>
        <taxon>Bacillati</taxon>
        <taxon>Bacillota</taxon>
        <taxon>Bacilli</taxon>
        <taxon>Bacillales</taxon>
        <taxon>Caryophanaceae</taxon>
        <taxon>Bhargavaea</taxon>
    </lineage>
</organism>
<gene>
    <name evidence="8" type="ORF">SAMN04488126_108114</name>
</gene>
<evidence type="ECO:0000256" key="1">
    <source>
        <dbReference type="ARBA" id="ARBA00004651"/>
    </source>
</evidence>
<reference evidence="8 9" key="1">
    <citation type="submission" date="2016-10" db="EMBL/GenBank/DDBJ databases">
        <authorList>
            <person name="de Groot N.N."/>
        </authorList>
    </citation>
    <scope>NUCLEOTIDE SEQUENCE [LARGE SCALE GENOMIC DNA]</scope>
    <source>
        <strain evidence="8 9">CGMCC 1.6762</strain>
    </source>
</reference>
<evidence type="ECO:0000256" key="5">
    <source>
        <dbReference type="ARBA" id="ARBA00023136"/>
    </source>
</evidence>
<feature type="transmembrane region" description="Helical" evidence="6">
    <location>
        <begin position="56"/>
        <end position="88"/>
    </location>
</feature>
<feature type="domain" description="PhoU" evidence="7">
    <location>
        <begin position="354"/>
        <end position="440"/>
    </location>
</feature>
<dbReference type="Gene3D" id="1.20.58.220">
    <property type="entry name" value="Phosphate transport system protein phou homolog 2, domain 2"/>
    <property type="match status" value="1"/>
</dbReference>
<comment type="subcellular location">
    <subcellularLocation>
        <location evidence="1">Cell membrane</location>
        <topology evidence="1">Multi-pass membrane protein</topology>
    </subcellularLocation>
</comment>
<dbReference type="InterPro" id="IPR004633">
    <property type="entry name" value="NaPi_cotrn-rel/YqeW-like"/>
</dbReference>
<keyword evidence="4 6" id="KW-1133">Transmembrane helix</keyword>
<dbReference type="InterPro" id="IPR003841">
    <property type="entry name" value="Na/Pi_transpt"/>
</dbReference>
<dbReference type="InterPro" id="IPR038078">
    <property type="entry name" value="PhoU-like_sf"/>
</dbReference>
<evidence type="ECO:0000259" key="7">
    <source>
        <dbReference type="Pfam" id="PF01895"/>
    </source>
</evidence>
<dbReference type="GO" id="GO:0005886">
    <property type="term" value="C:plasma membrane"/>
    <property type="evidence" value="ECO:0007669"/>
    <property type="project" value="UniProtKB-SubCell"/>
</dbReference>
<keyword evidence="3 6" id="KW-0812">Transmembrane</keyword>
<dbReference type="EMBL" id="FNAR01000008">
    <property type="protein sequence ID" value="SDE42578.1"/>
    <property type="molecule type" value="Genomic_DNA"/>
</dbReference>